<feature type="region of interest" description="Disordered" evidence="1">
    <location>
        <begin position="10"/>
        <end position="39"/>
    </location>
</feature>
<evidence type="ECO:0000313" key="3">
    <source>
        <dbReference type="Proteomes" id="UP000293360"/>
    </source>
</evidence>
<name>A0A4Q4TRF1_9PEZI</name>
<organism evidence="2 3">
    <name type="scientific">Monosporascus ibericus</name>
    <dbReference type="NCBI Taxonomy" id="155417"/>
    <lineage>
        <taxon>Eukaryota</taxon>
        <taxon>Fungi</taxon>
        <taxon>Dikarya</taxon>
        <taxon>Ascomycota</taxon>
        <taxon>Pezizomycotina</taxon>
        <taxon>Sordariomycetes</taxon>
        <taxon>Xylariomycetidae</taxon>
        <taxon>Xylariales</taxon>
        <taxon>Xylariales incertae sedis</taxon>
        <taxon>Monosporascus</taxon>
    </lineage>
</organism>
<dbReference type="EMBL" id="QJNU01000041">
    <property type="protein sequence ID" value="RYP09288.1"/>
    <property type="molecule type" value="Genomic_DNA"/>
</dbReference>
<protein>
    <submittedName>
        <fullName evidence="2">Uncharacterized protein</fullName>
    </submittedName>
</protein>
<dbReference type="AlphaFoldDB" id="A0A4Q4TRF1"/>
<comment type="caution">
    <text evidence="2">The sequence shown here is derived from an EMBL/GenBank/DDBJ whole genome shotgun (WGS) entry which is preliminary data.</text>
</comment>
<gene>
    <name evidence="2" type="ORF">DL764_001335</name>
</gene>
<evidence type="ECO:0000313" key="2">
    <source>
        <dbReference type="EMBL" id="RYP09288.1"/>
    </source>
</evidence>
<proteinExistence type="predicted"/>
<keyword evidence="3" id="KW-1185">Reference proteome</keyword>
<sequence>MLQSFRALLKRKTRRRSRSNGPISQALQDSSSPPPSYDASLSPLLAGGSGFTPPPRHDLSYDAFAAVVASGAIGTVCAQSARRAAAAADTARAEDAPAVAAAIAGAAAETALAVANCFVALYPNNEVLAATVNETARAFISITVVVSATTCAAAASAAA</sequence>
<accession>A0A4Q4TRF1</accession>
<evidence type="ECO:0000256" key="1">
    <source>
        <dbReference type="SAM" id="MobiDB-lite"/>
    </source>
</evidence>
<feature type="compositionally biased region" description="Low complexity" evidence="1">
    <location>
        <begin position="27"/>
        <end position="39"/>
    </location>
</feature>
<dbReference type="Proteomes" id="UP000293360">
    <property type="component" value="Unassembled WGS sequence"/>
</dbReference>
<reference evidence="2 3" key="1">
    <citation type="submission" date="2018-06" db="EMBL/GenBank/DDBJ databases">
        <title>Complete Genomes of Monosporascus.</title>
        <authorList>
            <person name="Robinson A.J."/>
            <person name="Natvig D.O."/>
        </authorList>
    </citation>
    <scope>NUCLEOTIDE SEQUENCE [LARGE SCALE GENOMIC DNA]</scope>
    <source>
        <strain evidence="2 3">CBS 110550</strain>
    </source>
</reference>